<dbReference type="GO" id="GO:0015297">
    <property type="term" value="F:antiporter activity"/>
    <property type="evidence" value="ECO:0007669"/>
    <property type="project" value="UniProtKB-KW"/>
</dbReference>
<organism evidence="11 12">
    <name type="scientific">Massilia cavernae</name>
    <dbReference type="NCBI Taxonomy" id="2320864"/>
    <lineage>
        <taxon>Bacteria</taxon>
        <taxon>Pseudomonadati</taxon>
        <taxon>Pseudomonadota</taxon>
        <taxon>Betaproteobacteria</taxon>
        <taxon>Burkholderiales</taxon>
        <taxon>Oxalobacteraceae</taxon>
        <taxon>Telluria group</taxon>
        <taxon>Massilia</taxon>
    </lineage>
</organism>
<dbReference type="RefSeq" id="WP_119809757.1">
    <property type="nucleotide sequence ID" value="NZ_QYUP01000052.1"/>
</dbReference>
<keyword evidence="6 9" id="KW-1133">Transmembrane helix</keyword>
<keyword evidence="7" id="KW-0406">Ion transport</keyword>
<dbReference type="EMBL" id="QYUP01000052">
    <property type="protein sequence ID" value="RJG22860.1"/>
    <property type="molecule type" value="Genomic_DNA"/>
</dbReference>
<evidence type="ECO:0000313" key="12">
    <source>
        <dbReference type="Proteomes" id="UP000284006"/>
    </source>
</evidence>
<gene>
    <name evidence="11" type="ORF">D3872_04990</name>
</gene>
<feature type="transmembrane region" description="Helical" evidence="9">
    <location>
        <begin position="233"/>
        <end position="262"/>
    </location>
</feature>
<evidence type="ECO:0000256" key="8">
    <source>
        <dbReference type="ARBA" id="ARBA00023136"/>
    </source>
</evidence>
<evidence type="ECO:0000313" key="11">
    <source>
        <dbReference type="EMBL" id="RJG22860.1"/>
    </source>
</evidence>
<evidence type="ECO:0000256" key="4">
    <source>
        <dbReference type="ARBA" id="ARBA00022475"/>
    </source>
</evidence>
<keyword evidence="2" id="KW-0813">Transport</keyword>
<feature type="transmembrane region" description="Helical" evidence="9">
    <location>
        <begin position="337"/>
        <end position="360"/>
    </location>
</feature>
<feature type="transmembrane region" description="Helical" evidence="9">
    <location>
        <begin position="41"/>
        <end position="59"/>
    </location>
</feature>
<dbReference type="InterPro" id="IPR006153">
    <property type="entry name" value="Cation/H_exchanger_TM"/>
</dbReference>
<reference evidence="11 12" key="1">
    <citation type="submission" date="2018-09" db="EMBL/GenBank/DDBJ databases">
        <authorList>
            <person name="Zhu H."/>
        </authorList>
    </citation>
    <scope>NUCLEOTIDE SEQUENCE [LARGE SCALE GENOMIC DNA]</scope>
    <source>
        <strain evidence="11 12">K1S02-61</strain>
    </source>
</reference>
<keyword evidence="8 9" id="KW-0472">Membrane</keyword>
<dbReference type="InterPro" id="IPR038770">
    <property type="entry name" value="Na+/solute_symporter_sf"/>
</dbReference>
<feature type="transmembrane region" description="Helical" evidence="9">
    <location>
        <begin position="12"/>
        <end position="29"/>
    </location>
</feature>
<proteinExistence type="predicted"/>
<evidence type="ECO:0000256" key="3">
    <source>
        <dbReference type="ARBA" id="ARBA00022449"/>
    </source>
</evidence>
<dbReference type="PANTHER" id="PTHR32507:SF0">
    <property type="entry name" value="NA(+)_H(+) ANTIPORTER 2-RELATED"/>
    <property type="match status" value="1"/>
</dbReference>
<feature type="domain" description="Cation/H+ exchanger transmembrane" evidence="10">
    <location>
        <begin position="33"/>
        <end position="366"/>
    </location>
</feature>
<dbReference type="Proteomes" id="UP000284006">
    <property type="component" value="Unassembled WGS sequence"/>
</dbReference>
<dbReference type="OrthoDB" id="8741125at2"/>
<evidence type="ECO:0000256" key="2">
    <source>
        <dbReference type="ARBA" id="ARBA00022448"/>
    </source>
</evidence>
<dbReference type="PANTHER" id="PTHR32507">
    <property type="entry name" value="NA(+)/H(+) ANTIPORTER 1"/>
    <property type="match status" value="1"/>
</dbReference>
<feature type="transmembrane region" description="Helical" evidence="9">
    <location>
        <begin position="158"/>
        <end position="180"/>
    </location>
</feature>
<feature type="transmembrane region" description="Helical" evidence="9">
    <location>
        <begin position="201"/>
        <end position="221"/>
    </location>
</feature>
<evidence type="ECO:0000256" key="6">
    <source>
        <dbReference type="ARBA" id="ARBA00022989"/>
    </source>
</evidence>
<evidence type="ECO:0000256" key="7">
    <source>
        <dbReference type="ARBA" id="ARBA00023065"/>
    </source>
</evidence>
<sequence>MNDKIFELMPWLFSPLAIVGAGLLLAQLLGQVVAARGFPKLYGAVIAGLIVGVSGLGLVDTALLSQFQELFNAATALVLFEVGRKMDLQWLWRSGREGASLVVASLLRGLVTFACLAAFGLPHGDAAFIAVVLIAASPIIFASMAADSNASGVATFAGANMVGIGNVIALLALGPALAWIKVQDAAAASFAAELGDQLIKLALGAAIALACYGLYAVVTRATRAPARQRPGMLLAVLLMDLGLCSVTSSSALLSLLLMGLLLRNAEKRDNVFQAQVKTGLDIGYALLFMMSAALVEVQQLVNVTTLGLALLIFAARMFVTRIAFLGSGAWSTQKKNAMAFSMCSLVSFGTLMVDNSLGIYSGLGPAAAQVMASLLALNVLLAPAVTWWGLKIAGETHAEEDYDRTN</sequence>
<evidence type="ECO:0000256" key="1">
    <source>
        <dbReference type="ARBA" id="ARBA00004651"/>
    </source>
</evidence>
<feature type="transmembrane region" description="Helical" evidence="9">
    <location>
        <begin position="366"/>
        <end position="390"/>
    </location>
</feature>
<accession>A0A418Y668</accession>
<feature type="transmembrane region" description="Helical" evidence="9">
    <location>
        <begin position="126"/>
        <end position="146"/>
    </location>
</feature>
<dbReference type="GO" id="GO:0005886">
    <property type="term" value="C:plasma membrane"/>
    <property type="evidence" value="ECO:0007669"/>
    <property type="project" value="UniProtKB-SubCell"/>
</dbReference>
<comment type="caution">
    <text evidence="11">The sequence shown here is derived from an EMBL/GenBank/DDBJ whole genome shotgun (WGS) entry which is preliminary data.</text>
</comment>
<comment type="subcellular location">
    <subcellularLocation>
        <location evidence="1">Cell membrane</location>
        <topology evidence="1">Multi-pass membrane protein</topology>
    </subcellularLocation>
</comment>
<dbReference type="AlphaFoldDB" id="A0A418Y668"/>
<keyword evidence="5 9" id="KW-0812">Transmembrane</keyword>
<evidence type="ECO:0000259" key="10">
    <source>
        <dbReference type="Pfam" id="PF00999"/>
    </source>
</evidence>
<dbReference type="GO" id="GO:1902600">
    <property type="term" value="P:proton transmembrane transport"/>
    <property type="evidence" value="ECO:0007669"/>
    <property type="project" value="InterPro"/>
</dbReference>
<keyword evidence="4" id="KW-1003">Cell membrane</keyword>
<evidence type="ECO:0000256" key="9">
    <source>
        <dbReference type="SAM" id="Phobius"/>
    </source>
</evidence>
<keyword evidence="3" id="KW-0050">Antiport</keyword>
<feature type="transmembrane region" description="Helical" evidence="9">
    <location>
        <begin position="98"/>
        <end position="119"/>
    </location>
</feature>
<dbReference type="Gene3D" id="1.20.1530.20">
    <property type="match status" value="1"/>
</dbReference>
<keyword evidence="12" id="KW-1185">Reference proteome</keyword>
<dbReference type="Pfam" id="PF00999">
    <property type="entry name" value="Na_H_Exchanger"/>
    <property type="match status" value="1"/>
</dbReference>
<protein>
    <recommendedName>
        <fullName evidence="10">Cation/H+ exchanger transmembrane domain-containing protein</fullName>
    </recommendedName>
</protein>
<name>A0A418Y668_9BURK</name>
<evidence type="ECO:0000256" key="5">
    <source>
        <dbReference type="ARBA" id="ARBA00022692"/>
    </source>
</evidence>